<dbReference type="AlphaFoldDB" id="A0A7L2DED2"/>
<feature type="domain" description="FHA" evidence="1">
    <location>
        <begin position="19"/>
        <end position="70"/>
    </location>
</feature>
<proteinExistence type="predicted"/>
<evidence type="ECO:0000259" key="1">
    <source>
        <dbReference type="PROSITE" id="PS50006"/>
    </source>
</evidence>
<feature type="non-terminal residue" evidence="2">
    <location>
        <position position="159"/>
    </location>
</feature>
<dbReference type="PANTHER" id="PTHR18853">
    <property type="entry name" value="FORKHEAD-ASSOCIATED DOMAIN-CONTAINING PROTEIN 1-RELATED"/>
    <property type="match status" value="1"/>
</dbReference>
<dbReference type="SUPFAM" id="SSF49879">
    <property type="entry name" value="SMAD/FHA domain"/>
    <property type="match status" value="1"/>
</dbReference>
<dbReference type="EMBL" id="VWYD01023836">
    <property type="protein sequence ID" value="NXQ47937.1"/>
    <property type="molecule type" value="Genomic_DNA"/>
</dbReference>
<dbReference type="Proteomes" id="UP000519684">
    <property type="component" value="Unassembled WGS sequence"/>
</dbReference>
<dbReference type="InterPro" id="IPR000253">
    <property type="entry name" value="FHA_dom"/>
</dbReference>
<protein>
    <submittedName>
        <fullName evidence="2">FHAD1 protein</fullName>
    </submittedName>
</protein>
<dbReference type="InterPro" id="IPR052642">
    <property type="entry name" value="CC-FHA_domain"/>
</dbReference>
<sequence>MRAFLKSSEGFFQLKSGTTSIGSHRGADIVLQSAGVAARHAALQFSASDKSFILRDFNSPHGTFVNGCQVQNAAVRVSPGDVLSFGTAGASFQLLLDGDVQVGMGMCRERWRCAGKGGCHDPWKDAQTRMDGDVQGKVPGGGGWVGAAALERLQKQKLT</sequence>
<dbReference type="Pfam" id="PF00498">
    <property type="entry name" value="FHA"/>
    <property type="match status" value="1"/>
</dbReference>
<accession>A0A7L2DED2</accession>
<feature type="non-terminal residue" evidence="2">
    <location>
        <position position="1"/>
    </location>
</feature>
<gene>
    <name evidence="2" type="primary">Fhad1_0</name>
    <name evidence="2" type="ORF">CATFUS_R15157</name>
</gene>
<comment type="caution">
    <text evidence="2">The sequence shown here is derived from an EMBL/GenBank/DDBJ whole genome shotgun (WGS) entry which is preliminary data.</text>
</comment>
<reference evidence="2 3" key="1">
    <citation type="submission" date="2019-09" db="EMBL/GenBank/DDBJ databases">
        <title>Bird 10,000 Genomes (B10K) Project - Family phase.</title>
        <authorList>
            <person name="Zhang G."/>
        </authorList>
    </citation>
    <scope>NUCLEOTIDE SEQUENCE [LARGE SCALE GENOMIC DNA]</scope>
    <source>
        <strain evidence="2">B10K-DU-001-17</strain>
        <tissue evidence="2">Muscle</tissue>
    </source>
</reference>
<dbReference type="PANTHER" id="PTHR18853:SF7">
    <property type="entry name" value="FORKHEAD-ASSOCIATED DOMAIN-CONTAINING PROTEIN 1"/>
    <property type="match status" value="1"/>
</dbReference>
<organism evidence="2 3">
    <name type="scientific">Catharus fuscescens</name>
    <name type="common">Veery</name>
    <name type="synonym">Turdus fuscescens</name>
    <dbReference type="NCBI Taxonomy" id="159581"/>
    <lineage>
        <taxon>Eukaryota</taxon>
        <taxon>Metazoa</taxon>
        <taxon>Chordata</taxon>
        <taxon>Craniata</taxon>
        <taxon>Vertebrata</taxon>
        <taxon>Euteleostomi</taxon>
        <taxon>Archelosauria</taxon>
        <taxon>Archosauria</taxon>
        <taxon>Dinosauria</taxon>
        <taxon>Saurischia</taxon>
        <taxon>Theropoda</taxon>
        <taxon>Coelurosauria</taxon>
        <taxon>Aves</taxon>
        <taxon>Neognathae</taxon>
        <taxon>Neoaves</taxon>
        <taxon>Telluraves</taxon>
        <taxon>Australaves</taxon>
        <taxon>Passeriformes</taxon>
        <taxon>Turdidae</taxon>
        <taxon>Catharus</taxon>
    </lineage>
</organism>
<dbReference type="PROSITE" id="PS50006">
    <property type="entry name" value="FHA_DOMAIN"/>
    <property type="match status" value="1"/>
</dbReference>
<evidence type="ECO:0000313" key="3">
    <source>
        <dbReference type="Proteomes" id="UP000519684"/>
    </source>
</evidence>
<name>A0A7L2DED2_CATFU</name>
<dbReference type="SMART" id="SM00240">
    <property type="entry name" value="FHA"/>
    <property type="match status" value="1"/>
</dbReference>
<dbReference type="Gene3D" id="2.60.200.20">
    <property type="match status" value="1"/>
</dbReference>
<keyword evidence="3" id="KW-1185">Reference proteome</keyword>
<evidence type="ECO:0000313" key="2">
    <source>
        <dbReference type="EMBL" id="NXQ47937.1"/>
    </source>
</evidence>
<dbReference type="InterPro" id="IPR008984">
    <property type="entry name" value="SMAD_FHA_dom_sf"/>
</dbReference>